<proteinExistence type="predicted"/>
<reference evidence="1 2" key="1">
    <citation type="submission" date="2019-01" db="EMBL/GenBank/DDBJ databases">
        <title>Whole Genome of Ornithobacterium rhinotracheale FARPER-174b.</title>
        <authorList>
            <person name="Tataje-Lavanda L.A."/>
            <person name="Montalvan A."/>
            <person name="Montesinos R."/>
            <person name="Zimic M."/>
            <person name="Fernandez-Sanchez M."/>
            <person name="Fernandez-Diaz M."/>
        </authorList>
    </citation>
    <scope>NUCLEOTIDE SEQUENCE [LARGE SCALE GENOMIC DNA]</scope>
    <source>
        <strain evidence="1 2">FARPER-174b</strain>
    </source>
</reference>
<name>A0A410JSZ5_ORNRH</name>
<organism evidence="1 2">
    <name type="scientific">Ornithobacterium rhinotracheale</name>
    <dbReference type="NCBI Taxonomy" id="28251"/>
    <lineage>
        <taxon>Bacteria</taxon>
        <taxon>Pseudomonadati</taxon>
        <taxon>Bacteroidota</taxon>
        <taxon>Flavobacteriia</taxon>
        <taxon>Flavobacteriales</taxon>
        <taxon>Weeksellaceae</taxon>
        <taxon>Ornithobacterium</taxon>
    </lineage>
</organism>
<dbReference type="EMBL" id="CP035107">
    <property type="protein sequence ID" value="QAR31129.1"/>
    <property type="molecule type" value="Genomic_DNA"/>
</dbReference>
<dbReference type="Proteomes" id="UP000287701">
    <property type="component" value="Chromosome"/>
</dbReference>
<dbReference type="AlphaFoldDB" id="A0A410JSZ5"/>
<accession>A0A410JSZ5</accession>
<evidence type="ECO:0000313" key="1">
    <source>
        <dbReference type="EMBL" id="QAR31129.1"/>
    </source>
</evidence>
<dbReference type="OrthoDB" id="1358250at2"/>
<sequence length="162" mass="18775">MTPRKELFIKIKQALANVQGLELIDLQRGQFDNPQSHYPEIWTAALIQVMPIRYETMTEHIQEGACEINIDFYCKDGWTDQHLGTADPEHGLMELDILDNIVDALQFLQGEQFKPLQQTGEDELHINEEGIMSYRLTFSTIIHRRTVYPFSRKAVKLSLNND</sequence>
<protein>
    <submittedName>
        <fullName evidence="1">Uncharacterized protein</fullName>
    </submittedName>
</protein>
<evidence type="ECO:0000313" key="2">
    <source>
        <dbReference type="Proteomes" id="UP000287701"/>
    </source>
</evidence>
<gene>
    <name evidence="1" type="ORF">EQP59_07185</name>
</gene>
<dbReference type="RefSeq" id="WP_128501576.1">
    <property type="nucleotide sequence ID" value="NZ_CP035107.1"/>
</dbReference>